<keyword evidence="3" id="KW-1185">Reference proteome</keyword>
<dbReference type="InterPro" id="IPR020004">
    <property type="entry name" value="UDP-GlcNAc_Epase"/>
</dbReference>
<feature type="domain" description="UDP-N-acetylglucosamine 2-epimerase" evidence="1">
    <location>
        <begin position="24"/>
        <end position="355"/>
    </location>
</feature>
<dbReference type="EMBL" id="AQHW01000029">
    <property type="protein sequence ID" value="KKB47554.1"/>
    <property type="molecule type" value="Genomic_DNA"/>
</dbReference>
<dbReference type="InterPro" id="IPR029767">
    <property type="entry name" value="WecB-like"/>
</dbReference>
<gene>
    <name evidence="2" type="ORF">HMPREF1536_05198</name>
</gene>
<dbReference type="Gene3D" id="3.40.50.2000">
    <property type="entry name" value="Glycogen Phosphorylase B"/>
    <property type="match status" value="2"/>
</dbReference>
<name>A0A0F5IPS4_9BACT</name>
<evidence type="ECO:0000313" key="2">
    <source>
        <dbReference type="EMBL" id="KKB47554.1"/>
    </source>
</evidence>
<evidence type="ECO:0000259" key="1">
    <source>
        <dbReference type="Pfam" id="PF02350"/>
    </source>
</evidence>
<dbReference type="HOGENOM" id="CLU_061127_0_0_10"/>
<dbReference type="PATRIC" id="fig|1203610.3.peg.5314"/>
<sequence>MKRILFVTGTRADFGKLKSLIKILDSHPDFEVSIFVTGMHMQSLYGSTYLEVERCGCKRIFKYLNHTSEATMDLTLSKTIDGLSTYLKENRADLIVVHGDRVEALAGAITGSLNNILVAHIEGGELSGTIDELIRHAVSKLSHTHFVANDKARCRLIQMGEQEESVFVIGSPDMDVMFSDELPALTTVKEYYEILYDNYAIVMYHPVTTEYDRTALHVNRLVEALLKDTHNYVVIYPNNDLGSHLILDTYERLKKHPRFRLIPSMRFEYFLSLLKNAEFIVGNSSAGVREAPAYGVPCINIGSRQQNRASSSFICNVPEDPEHILTAISGIGPIAVKPEYTFGKGSSAEKFLELLSSPAFWGISRQKQFRDLDKI</sequence>
<dbReference type="GO" id="GO:0004553">
    <property type="term" value="F:hydrolase activity, hydrolyzing O-glycosyl compounds"/>
    <property type="evidence" value="ECO:0007669"/>
    <property type="project" value="InterPro"/>
</dbReference>
<dbReference type="PANTHER" id="PTHR43174:SF3">
    <property type="entry name" value="UDP-N-ACETYLGLUCOSAMINE 2-EPIMERASE"/>
    <property type="match status" value="1"/>
</dbReference>
<accession>A0A0F5IPS4</accession>
<dbReference type="GO" id="GO:0006047">
    <property type="term" value="P:UDP-N-acetylglucosamine metabolic process"/>
    <property type="evidence" value="ECO:0007669"/>
    <property type="project" value="InterPro"/>
</dbReference>
<dbReference type="NCBIfam" id="TIGR03568">
    <property type="entry name" value="NeuC_NnaA"/>
    <property type="match status" value="1"/>
</dbReference>
<dbReference type="RefSeq" id="WP_028727957.1">
    <property type="nucleotide sequence ID" value="NZ_AUAE01000025.1"/>
</dbReference>
<dbReference type="CDD" id="cd03786">
    <property type="entry name" value="GTB_UDP-GlcNAc_2-Epimerase"/>
    <property type="match status" value="1"/>
</dbReference>
<organism evidence="2 3">
    <name type="scientific">Parabacteroides gordonii MS-1 = DSM 23371</name>
    <dbReference type="NCBI Taxonomy" id="1203610"/>
    <lineage>
        <taxon>Bacteria</taxon>
        <taxon>Pseudomonadati</taxon>
        <taxon>Bacteroidota</taxon>
        <taxon>Bacteroidia</taxon>
        <taxon>Bacteroidales</taxon>
        <taxon>Tannerellaceae</taxon>
        <taxon>Parabacteroides</taxon>
    </lineage>
</organism>
<comment type="caution">
    <text evidence="2">The sequence shown here is derived from an EMBL/GenBank/DDBJ whole genome shotgun (WGS) entry which is preliminary data.</text>
</comment>
<reference evidence="2 3" key="1">
    <citation type="submission" date="2013-04" db="EMBL/GenBank/DDBJ databases">
        <title>The Genome Sequence of Parabacteroides gordonii DSM 23371.</title>
        <authorList>
            <consortium name="The Broad Institute Genomics Platform"/>
            <person name="Earl A."/>
            <person name="Ward D."/>
            <person name="Feldgarden M."/>
            <person name="Gevers D."/>
            <person name="Martens E."/>
            <person name="Sakamoto M."/>
            <person name="Benno Y."/>
            <person name="Suzuki N."/>
            <person name="Matsunaga N."/>
            <person name="Koshihara K."/>
            <person name="Seki M."/>
            <person name="Komiya H."/>
            <person name="Walker B."/>
            <person name="Young S."/>
            <person name="Zeng Q."/>
            <person name="Gargeya S."/>
            <person name="Fitzgerald M."/>
            <person name="Haas B."/>
            <person name="Abouelleil A."/>
            <person name="Allen A.W."/>
            <person name="Alvarado L."/>
            <person name="Arachchi H.M."/>
            <person name="Berlin A.M."/>
            <person name="Chapman S.B."/>
            <person name="Gainer-Dewar J."/>
            <person name="Goldberg J."/>
            <person name="Griggs A."/>
            <person name="Gujja S."/>
            <person name="Hansen M."/>
            <person name="Howarth C."/>
            <person name="Imamovic A."/>
            <person name="Ireland A."/>
            <person name="Larimer J."/>
            <person name="McCowan C."/>
            <person name="Murphy C."/>
            <person name="Pearson M."/>
            <person name="Poon T.W."/>
            <person name="Priest M."/>
            <person name="Roberts A."/>
            <person name="Saif S."/>
            <person name="Shea T."/>
            <person name="Sisk P."/>
            <person name="Sykes S."/>
            <person name="Wortman J."/>
            <person name="Nusbaum C."/>
            <person name="Birren B."/>
        </authorList>
    </citation>
    <scope>NUCLEOTIDE SEQUENCE [LARGE SCALE GENOMIC DNA]</scope>
    <source>
        <strain evidence="2 3">MS-1</strain>
    </source>
</reference>
<dbReference type="Proteomes" id="UP000033035">
    <property type="component" value="Unassembled WGS sequence"/>
</dbReference>
<protein>
    <submittedName>
        <fullName evidence="2">UDP-N-acetyl-D-glucosamine 2-epimerase, UDP-hydrolysing</fullName>
    </submittedName>
</protein>
<dbReference type="Pfam" id="PF02350">
    <property type="entry name" value="Epimerase_2"/>
    <property type="match status" value="1"/>
</dbReference>
<dbReference type="InterPro" id="IPR003331">
    <property type="entry name" value="UDP_GlcNAc_Epimerase_2_dom"/>
</dbReference>
<dbReference type="AlphaFoldDB" id="A0A0F5IPS4"/>
<dbReference type="STRING" id="1203610.HMPREF1536_05198"/>
<dbReference type="PANTHER" id="PTHR43174">
    <property type="entry name" value="UDP-N-ACETYLGLUCOSAMINE 2-EPIMERASE"/>
    <property type="match status" value="1"/>
</dbReference>
<evidence type="ECO:0000313" key="3">
    <source>
        <dbReference type="Proteomes" id="UP000033035"/>
    </source>
</evidence>
<dbReference type="SUPFAM" id="SSF53756">
    <property type="entry name" value="UDP-Glycosyltransferase/glycogen phosphorylase"/>
    <property type="match status" value="1"/>
</dbReference>
<proteinExistence type="predicted"/>